<comment type="caution">
    <text evidence="1">The sequence shown here is derived from an EMBL/GenBank/DDBJ whole genome shotgun (WGS) entry which is preliminary data.</text>
</comment>
<keyword evidence="2" id="KW-1185">Reference proteome</keyword>
<gene>
    <name evidence="1" type="ORF">MKW98_001921</name>
</gene>
<proteinExistence type="predicted"/>
<reference evidence="1" key="1">
    <citation type="submission" date="2022-04" db="EMBL/GenBank/DDBJ databases">
        <title>A functionally conserved STORR gene fusion in Papaver species that diverged 16.8 million years ago.</title>
        <authorList>
            <person name="Catania T."/>
        </authorList>
    </citation>
    <scope>NUCLEOTIDE SEQUENCE</scope>
    <source>
        <strain evidence="1">S-188037</strain>
    </source>
</reference>
<dbReference type="AlphaFoldDB" id="A0AAD4T5X3"/>
<dbReference type="Proteomes" id="UP001202328">
    <property type="component" value="Unassembled WGS sequence"/>
</dbReference>
<protein>
    <submittedName>
        <fullName evidence="1">Uncharacterized protein</fullName>
    </submittedName>
</protein>
<evidence type="ECO:0000313" key="1">
    <source>
        <dbReference type="EMBL" id="KAI3937350.1"/>
    </source>
</evidence>
<evidence type="ECO:0000313" key="2">
    <source>
        <dbReference type="Proteomes" id="UP001202328"/>
    </source>
</evidence>
<dbReference type="EMBL" id="JAJJMB010005785">
    <property type="protein sequence ID" value="KAI3937350.1"/>
    <property type="molecule type" value="Genomic_DNA"/>
</dbReference>
<sequence length="67" mass="7918">MTTLTSKSCFISISGTFLVLPNSERNRNRNKEHISKPQSFKFSLFSQKRWVQYSPAQRFFRTQVSSR</sequence>
<name>A0AAD4T5X3_9MAGN</name>
<accession>A0AAD4T5X3</accession>
<organism evidence="1 2">
    <name type="scientific">Papaver atlanticum</name>
    <dbReference type="NCBI Taxonomy" id="357466"/>
    <lineage>
        <taxon>Eukaryota</taxon>
        <taxon>Viridiplantae</taxon>
        <taxon>Streptophyta</taxon>
        <taxon>Embryophyta</taxon>
        <taxon>Tracheophyta</taxon>
        <taxon>Spermatophyta</taxon>
        <taxon>Magnoliopsida</taxon>
        <taxon>Ranunculales</taxon>
        <taxon>Papaveraceae</taxon>
        <taxon>Papaveroideae</taxon>
        <taxon>Papaver</taxon>
    </lineage>
</organism>